<feature type="region of interest" description="Disordered" evidence="1">
    <location>
        <begin position="1"/>
        <end position="20"/>
    </location>
</feature>
<name>A0A9X2GML4_9ACTN</name>
<dbReference type="Proteomes" id="UP001139648">
    <property type="component" value="Unassembled WGS sequence"/>
</dbReference>
<proteinExistence type="predicted"/>
<evidence type="ECO:0000256" key="1">
    <source>
        <dbReference type="SAM" id="MobiDB-lite"/>
    </source>
</evidence>
<sequence>MTASGTRDQAMPIRRKRQGTVESGTWTTVHLYSDSNVTSASYSSRGSAGHTTMTHPRLTPAYSTCKWSGLRGSAFMTCKYRT</sequence>
<comment type="caution">
    <text evidence="2">The sequence shown here is derived from an EMBL/GenBank/DDBJ whole genome shotgun (WGS) entry which is preliminary data.</text>
</comment>
<dbReference type="EMBL" id="JAMZEB010000002">
    <property type="protein sequence ID" value="MCP2357058.1"/>
    <property type="molecule type" value="Genomic_DNA"/>
</dbReference>
<gene>
    <name evidence="2" type="ORF">HD597_004078</name>
</gene>
<evidence type="ECO:0000313" key="2">
    <source>
        <dbReference type="EMBL" id="MCP2357058.1"/>
    </source>
</evidence>
<keyword evidence="3" id="KW-1185">Reference proteome</keyword>
<organism evidence="2 3">
    <name type="scientific">Nonomuraea thailandensis</name>
    <dbReference type="NCBI Taxonomy" id="1188745"/>
    <lineage>
        <taxon>Bacteria</taxon>
        <taxon>Bacillati</taxon>
        <taxon>Actinomycetota</taxon>
        <taxon>Actinomycetes</taxon>
        <taxon>Streptosporangiales</taxon>
        <taxon>Streptosporangiaceae</taxon>
        <taxon>Nonomuraea</taxon>
    </lineage>
</organism>
<accession>A0A9X2GML4</accession>
<protein>
    <submittedName>
        <fullName evidence="2">Uncharacterized protein</fullName>
    </submittedName>
</protein>
<dbReference type="AlphaFoldDB" id="A0A9X2GML4"/>
<evidence type="ECO:0000313" key="3">
    <source>
        <dbReference type="Proteomes" id="UP001139648"/>
    </source>
</evidence>
<reference evidence="2" key="1">
    <citation type="submission" date="2022-06" db="EMBL/GenBank/DDBJ databases">
        <title>Sequencing the genomes of 1000 actinobacteria strains.</title>
        <authorList>
            <person name="Klenk H.-P."/>
        </authorList>
    </citation>
    <scope>NUCLEOTIDE SEQUENCE</scope>
    <source>
        <strain evidence="2">DSM 46694</strain>
    </source>
</reference>